<proteinExistence type="predicted"/>
<dbReference type="InterPro" id="IPR055586">
    <property type="entry name" value="DUF7162"/>
</dbReference>
<accession>A0ABM9LSL1</accession>
<gene>
    <name evidence="1" type="ORF">MU0053_002585</name>
</gene>
<reference evidence="1 2" key="1">
    <citation type="submission" date="2023-08" db="EMBL/GenBank/DDBJ databases">
        <authorList>
            <person name="Folkvardsen B D."/>
            <person name="Norman A."/>
        </authorList>
    </citation>
    <scope>NUCLEOTIDE SEQUENCE [LARGE SCALE GENOMIC DNA]</scope>
    <source>
        <strain evidence="1 2">Mu0053</strain>
    </source>
</reference>
<dbReference type="RefSeq" id="WP_308478042.1">
    <property type="nucleotide sequence ID" value="NZ_OY726397.1"/>
</dbReference>
<name>A0ABM9LSL1_9MYCO</name>
<evidence type="ECO:0000313" key="1">
    <source>
        <dbReference type="EMBL" id="CAJ1504035.1"/>
    </source>
</evidence>
<sequence>MDPVALSVDPERLRVAARGAQELAERVRRIRCPGLDGAMPGSALEAIRPDDATARAQADLVAGLLAWGRRADAVADEFARSDADAAARLRR</sequence>
<dbReference type="Pfam" id="PF23721">
    <property type="entry name" value="DUF7162"/>
    <property type="match status" value="1"/>
</dbReference>
<organism evidence="1 2">
    <name type="scientific">[Mycobacterium] burgundiense</name>
    <dbReference type="NCBI Taxonomy" id="3064286"/>
    <lineage>
        <taxon>Bacteria</taxon>
        <taxon>Bacillati</taxon>
        <taxon>Actinomycetota</taxon>
        <taxon>Actinomycetes</taxon>
        <taxon>Mycobacteriales</taxon>
        <taxon>Mycobacteriaceae</taxon>
        <taxon>Mycolicibacterium</taxon>
    </lineage>
</organism>
<evidence type="ECO:0008006" key="3">
    <source>
        <dbReference type="Google" id="ProtNLM"/>
    </source>
</evidence>
<dbReference type="EMBL" id="OY726397">
    <property type="protein sequence ID" value="CAJ1504035.1"/>
    <property type="molecule type" value="Genomic_DNA"/>
</dbReference>
<protein>
    <recommendedName>
        <fullName evidence="3">HNH endonuclease</fullName>
    </recommendedName>
</protein>
<keyword evidence="2" id="KW-1185">Reference proteome</keyword>
<evidence type="ECO:0000313" key="2">
    <source>
        <dbReference type="Proteomes" id="UP001190465"/>
    </source>
</evidence>
<dbReference type="Proteomes" id="UP001190465">
    <property type="component" value="Chromosome"/>
</dbReference>